<proteinExistence type="predicted"/>
<dbReference type="RefSeq" id="WP_147395626.1">
    <property type="nucleotide sequence ID" value="NZ_JDUX01000005.1"/>
</dbReference>
<dbReference type="Proteomes" id="UP000029091">
    <property type="component" value="Unassembled WGS sequence"/>
</dbReference>
<feature type="region of interest" description="Disordered" evidence="1">
    <location>
        <begin position="54"/>
        <end position="74"/>
    </location>
</feature>
<organism evidence="2 3">
    <name type="scientific">Bifidobacterium adolescentis JCM 15918</name>
    <dbReference type="NCBI Taxonomy" id="1437612"/>
    <lineage>
        <taxon>Bacteria</taxon>
        <taxon>Bacillati</taxon>
        <taxon>Actinomycetota</taxon>
        <taxon>Actinomycetes</taxon>
        <taxon>Bifidobacteriales</taxon>
        <taxon>Bifidobacteriaceae</taxon>
        <taxon>Bifidobacterium</taxon>
    </lineage>
</organism>
<dbReference type="EMBL" id="JGZQ01000003">
    <property type="protein sequence ID" value="KFI98209.1"/>
    <property type="molecule type" value="Genomic_DNA"/>
</dbReference>
<name>A0A087DRQ9_BIFAD</name>
<evidence type="ECO:0000313" key="2">
    <source>
        <dbReference type="EMBL" id="KFI98209.1"/>
    </source>
</evidence>
<gene>
    <name evidence="2" type="ORF">BSTER_0785</name>
</gene>
<comment type="caution">
    <text evidence="2">The sequence shown here is derived from an EMBL/GenBank/DDBJ whole genome shotgun (WGS) entry which is preliminary data.</text>
</comment>
<accession>A0A087DRQ9</accession>
<feature type="compositionally biased region" description="Basic and acidic residues" evidence="1">
    <location>
        <begin position="59"/>
        <end position="74"/>
    </location>
</feature>
<dbReference type="AlphaFoldDB" id="A0A087DRQ9"/>
<evidence type="ECO:0000313" key="3">
    <source>
        <dbReference type="Proteomes" id="UP000029091"/>
    </source>
</evidence>
<sequence>MWRILSPNTEYNGITAGVTFVGGVGETDSDPSDYFQRHGYQVEALEVEALEADAAAAEADEKPAKKKTTAKDGK</sequence>
<protein>
    <submittedName>
        <fullName evidence="2">Uncharacterized protein</fullName>
    </submittedName>
</protein>
<evidence type="ECO:0000256" key="1">
    <source>
        <dbReference type="SAM" id="MobiDB-lite"/>
    </source>
</evidence>
<reference evidence="2 3" key="1">
    <citation type="submission" date="2014-03" db="EMBL/GenBank/DDBJ databases">
        <title>Genomics of Bifidobacteria.</title>
        <authorList>
            <person name="Ventura M."/>
            <person name="Milani C."/>
            <person name="Lugli G.A."/>
        </authorList>
    </citation>
    <scope>NUCLEOTIDE SEQUENCE [LARGE SCALE GENOMIC DNA]</scope>
    <source>
        <strain evidence="3">JCM 15918</strain>
    </source>
</reference>